<dbReference type="PROSITE" id="PS51296">
    <property type="entry name" value="RIESKE"/>
    <property type="match status" value="1"/>
</dbReference>
<evidence type="ECO:0000256" key="8">
    <source>
        <dbReference type="ARBA" id="ARBA00029586"/>
    </source>
</evidence>
<dbReference type="CDD" id="cd03467">
    <property type="entry name" value="Rieske"/>
    <property type="match status" value="1"/>
</dbReference>
<organism evidence="11 12">
    <name type="scientific">Pseudonocardia acidicola</name>
    <dbReference type="NCBI Taxonomy" id="2724939"/>
    <lineage>
        <taxon>Bacteria</taxon>
        <taxon>Bacillati</taxon>
        <taxon>Actinomycetota</taxon>
        <taxon>Actinomycetes</taxon>
        <taxon>Pseudonocardiales</taxon>
        <taxon>Pseudonocardiaceae</taxon>
        <taxon>Pseudonocardia</taxon>
    </lineage>
</organism>
<comment type="function">
    <text evidence="1">Iron-sulfur subunit of the cytochrome bc1 complex, an essential component of the respiratory electron transport chain required for ATP synthesis. The bc1 complex catalyzes the oxidation of menaquinol and the reduction of cytochrome c in the respiratory chain. The bc1 complex operates through a Q-cycle mechanism that couples electron transfer to generation of the proton gradient that drives ATP synthesis.</text>
</comment>
<dbReference type="PRINTS" id="PR00162">
    <property type="entry name" value="RIESKE"/>
</dbReference>
<dbReference type="Proteomes" id="UP000820669">
    <property type="component" value="Unassembled WGS sequence"/>
</dbReference>
<dbReference type="Pfam" id="PF00355">
    <property type="entry name" value="Rieske"/>
    <property type="match status" value="1"/>
</dbReference>
<evidence type="ECO:0000256" key="4">
    <source>
        <dbReference type="ARBA" id="ARBA00022723"/>
    </source>
</evidence>
<keyword evidence="7" id="KW-1015">Disulfide bond</keyword>
<evidence type="ECO:0000256" key="6">
    <source>
        <dbReference type="ARBA" id="ARBA00023014"/>
    </source>
</evidence>
<dbReference type="InterPro" id="IPR005805">
    <property type="entry name" value="Rieske_Fe-S_prot_C"/>
</dbReference>
<proteinExistence type="predicted"/>
<dbReference type="InterPro" id="IPR017941">
    <property type="entry name" value="Rieske_2Fe-2S"/>
</dbReference>
<accession>A0ABX1S9G3</accession>
<evidence type="ECO:0000256" key="7">
    <source>
        <dbReference type="ARBA" id="ARBA00023157"/>
    </source>
</evidence>
<evidence type="ECO:0000313" key="11">
    <source>
        <dbReference type="EMBL" id="NMH97559.1"/>
    </source>
</evidence>
<feature type="domain" description="Rieske" evidence="10">
    <location>
        <begin position="49"/>
        <end position="141"/>
    </location>
</feature>
<keyword evidence="5" id="KW-0408">Iron</keyword>
<comment type="caution">
    <text evidence="11">The sequence shown here is derived from an EMBL/GenBank/DDBJ whole genome shotgun (WGS) entry which is preliminary data.</text>
</comment>
<evidence type="ECO:0000256" key="5">
    <source>
        <dbReference type="ARBA" id="ARBA00023004"/>
    </source>
</evidence>
<sequence>MLISRRVAVAGAGALATVVTLGGGVESCSGSSPSSGGGSHSSGGAAGTHELAKTSDIAVGGATIFPEWSVVVTQPTSGQFNAYSARCTHEGCLLNSVAAGTINCPCHGSRFTIADGSVAHGPARRPLNPVTITVRGESIILG</sequence>
<evidence type="ECO:0000256" key="2">
    <source>
        <dbReference type="ARBA" id="ARBA00015816"/>
    </source>
</evidence>
<evidence type="ECO:0000256" key="3">
    <source>
        <dbReference type="ARBA" id="ARBA00022714"/>
    </source>
</evidence>
<keyword evidence="4" id="KW-0479">Metal-binding</keyword>
<protein>
    <recommendedName>
        <fullName evidence="2">Cytochrome bc1 complex Rieske iron-sulfur subunit</fullName>
    </recommendedName>
    <alternativeName>
        <fullName evidence="8">Cytochrome bc1 reductase complex subunit QcrA</fullName>
    </alternativeName>
</protein>
<dbReference type="InterPro" id="IPR036922">
    <property type="entry name" value="Rieske_2Fe-2S_sf"/>
</dbReference>
<reference evidence="11 12" key="1">
    <citation type="submission" date="2020-04" db="EMBL/GenBank/DDBJ databases">
        <authorList>
            <person name="Klaysubun C."/>
            <person name="Duangmal K."/>
            <person name="Lipun K."/>
        </authorList>
    </citation>
    <scope>NUCLEOTIDE SEQUENCE [LARGE SCALE GENOMIC DNA]</scope>
    <source>
        <strain evidence="11 12">K10HN5</strain>
    </source>
</reference>
<keyword evidence="3" id="KW-0001">2Fe-2S</keyword>
<gene>
    <name evidence="11" type="ORF">HF526_09570</name>
</gene>
<evidence type="ECO:0000313" key="12">
    <source>
        <dbReference type="Proteomes" id="UP000820669"/>
    </source>
</evidence>
<name>A0ABX1S9G3_9PSEU</name>
<keyword evidence="12" id="KW-1185">Reference proteome</keyword>
<comment type="cofactor">
    <cofactor evidence="9">
        <name>[2Fe-2S] cluster</name>
        <dbReference type="ChEBI" id="CHEBI:190135"/>
    </cofactor>
</comment>
<evidence type="ECO:0000256" key="1">
    <source>
        <dbReference type="ARBA" id="ARBA00002494"/>
    </source>
</evidence>
<dbReference type="EMBL" id="JAAXLA010000013">
    <property type="protein sequence ID" value="NMH97559.1"/>
    <property type="molecule type" value="Genomic_DNA"/>
</dbReference>
<dbReference type="Gene3D" id="2.102.10.10">
    <property type="entry name" value="Rieske [2Fe-2S] iron-sulphur domain"/>
    <property type="match status" value="1"/>
</dbReference>
<keyword evidence="6" id="KW-0411">Iron-sulfur</keyword>
<dbReference type="PANTHER" id="PTHR10134">
    <property type="entry name" value="CYTOCHROME B-C1 COMPLEX SUBUNIT RIESKE, MITOCHONDRIAL"/>
    <property type="match status" value="1"/>
</dbReference>
<evidence type="ECO:0000256" key="9">
    <source>
        <dbReference type="ARBA" id="ARBA00034078"/>
    </source>
</evidence>
<evidence type="ECO:0000259" key="10">
    <source>
        <dbReference type="PROSITE" id="PS51296"/>
    </source>
</evidence>
<dbReference type="InterPro" id="IPR014349">
    <property type="entry name" value="Rieske_Fe-S_prot"/>
</dbReference>
<dbReference type="SUPFAM" id="SSF50022">
    <property type="entry name" value="ISP domain"/>
    <property type="match status" value="1"/>
</dbReference>